<evidence type="ECO:0000313" key="3">
    <source>
        <dbReference type="Proteomes" id="UP000599312"/>
    </source>
</evidence>
<dbReference type="PROSITE" id="PS51257">
    <property type="entry name" value="PROKAR_LIPOPROTEIN"/>
    <property type="match status" value="1"/>
</dbReference>
<sequence length="123" mass="13036">MKTWILVVGLAANLGACAPILSGPVAVSCTEFIGQPISERSAAYGPPQAVIKLSPTQVGYNFESKETTFAGGEVFYTVNYMVGSDEHRLPIYPTTTVCRGTFVVRAPSDVSLLNQGVIVDALP</sequence>
<protein>
    <recommendedName>
        <fullName evidence="4">Lipoprotein</fullName>
    </recommendedName>
</protein>
<keyword evidence="1" id="KW-0732">Signal</keyword>
<evidence type="ECO:0000256" key="1">
    <source>
        <dbReference type="SAM" id="SignalP"/>
    </source>
</evidence>
<gene>
    <name evidence="2" type="ORF">I2H38_08215</name>
</gene>
<name>A0A931FQD5_9HYPH</name>
<reference evidence="2" key="1">
    <citation type="submission" date="2020-11" db="EMBL/GenBank/DDBJ databases">
        <authorList>
            <person name="Kim M.K."/>
        </authorList>
    </citation>
    <scope>NUCLEOTIDE SEQUENCE</scope>
    <source>
        <strain evidence="2">BT350</strain>
    </source>
</reference>
<proteinExistence type="predicted"/>
<evidence type="ECO:0000313" key="2">
    <source>
        <dbReference type="EMBL" id="MBF9233363.1"/>
    </source>
</evidence>
<dbReference type="EMBL" id="JADQDO010000003">
    <property type="protein sequence ID" value="MBF9233363.1"/>
    <property type="molecule type" value="Genomic_DNA"/>
</dbReference>
<dbReference type="RefSeq" id="WP_196271373.1">
    <property type="nucleotide sequence ID" value="NZ_JADQDO010000003.1"/>
</dbReference>
<accession>A0A931FQD5</accession>
<evidence type="ECO:0008006" key="4">
    <source>
        <dbReference type="Google" id="ProtNLM"/>
    </source>
</evidence>
<comment type="caution">
    <text evidence="2">The sequence shown here is derived from an EMBL/GenBank/DDBJ whole genome shotgun (WGS) entry which is preliminary data.</text>
</comment>
<keyword evidence="3" id="KW-1185">Reference proteome</keyword>
<feature type="chain" id="PRO_5037831218" description="Lipoprotein" evidence="1">
    <location>
        <begin position="19"/>
        <end position="123"/>
    </location>
</feature>
<organism evidence="2 3">
    <name type="scientific">Microvirga alba</name>
    <dbReference type="NCBI Taxonomy" id="2791025"/>
    <lineage>
        <taxon>Bacteria</taxon>
        <taxon>Pseudomonadati</taxon>
        <taxon>Pseudomonadota</taxon>
        <taxon>Alphaproteobacteria</taxon>
        <taxon>Hyphomicrobiales</taxon>
        <taxon>Methylobacteriaceae</taxon>
        <taxon>Microvirga</taxon>
    </lineage>
</organism>
<dbReference type="Proteomes" id="UP000599312">
    <property type="component" value="Unassembled WGS sequence"/>
</dbReference>
<feature type="signal peptide" evidence="1">
    <location>
        <begin position="1"/>
        <end position="18"/>
    </location>
</feature>
<dbReference type="AlphaFoldDB" id="A0A931FQD5"/>